<reference evidence="2" key="1">
    <citation type="submission" date="2021-01" db="EMBL/GenBank/DDBJ databases">
        <title>Microvirga sp.</title>
        <authorList>
            <person name="Kim M.K."/>
        </authorList>
    </citation>
    <scope>NUCLEOTIDE SEQUENCE</scope>
    <source>
        <strain evidence="2">5420S-16</strain>
    </source>
</reference>
<keyword evidence="3" id="KW-1185">Reference proteome</keyword>
<gene>
    <name evidence="2" type="ORF">JKG68_30620</name>
</gene>
<sequence length="70" mass="7824">MGWSIPIGSVKGTIIRVHFTFLLFLVWIAVTHYAQGGRDAALQGVIFILLLFLCVLLHEFGHVLAARRYG</sequence>
<accession>A0A937CZH3</accession>
<name>A0A937CZH3_9HYPH</name>
<feature type="non-terminal residue" evidence="2">
    <location>
        <position position="70"/>
    </location>
</feature>
<evidence type="ECO:0000313" key="2">
    <source>
        <dbReference type="EMBL" id="MBL0408238.1"/>
    </source>
</evidence>
<feature type="transmembrane region" description="Helical" evidence="1">
    <location>
        <begin position="40"/>
        <end position="58"/>
    </location>
</feature>
<evidence type="ECO:0000313" key="3">
    <source>
        <dbReference type="Proteomes" id="UP000605848"/>
    </source>
</evidence>
<dbReference type="GO" id="GO:0006508">
    <property type="term" value="P:proteolysis"/>
    <property type="evidence" value="ECO:0007669"/>
    <property type="project" value="UniProtKB-KW"/>
</dbReference>
<evidence type="ECO:0000256" key="1">
    <source>
        <dbReference type="SAM" id="Phobius"/>
    </source>
</evidence>
<comment type="caution">
    <text evidence="2">The sequence shown here is derived from an EMBL/GenBank/DDBJ whole genome shotgun (WGS) entry which is preliminary data.</text>
</comment>
<keyword evidence="1" id="KW-1133">Transmembrane helix</keyword>
<protein>
    <submittedName>
        <fullName evidence="2">Site-2 protease family protein</fullName>
    </submittedName>
</protein>
<dbReference type="AlphaFoldDB" id="A0A937CZH3"/>
<dbReference type="GO" id="GO:0008233">
    <property type="term" value="F:peptidase activity"/>
    <property type="evidence" value="ECO:0007669"/>
    <property type="project" value="UniProtKB-KW"/>
</dbReference>
<feature type="transmembrane region" description="Helical" evidence="1">
    <location>
        <begin position="12"/>
        <end position="34"/>
    </location>
</feature>
<proteinExistence type="predicted"/>
<dbReference type="Proteomes" id="UP000605848">
    <property type="component" value="Unassembled WGS sequence"/>
</dbReference>
<keyword evidence="1" id="KW-0472">Membrane</keyword>
<keyword evidence="2" id="KW-0378">Hydrolase</keyword>
<keyword evidence="1" id="KW-0812">Transmembrane</keyword>
<keyword evidence="2" id="KW-0645">Protease</keyword>
<organism evidence="2 3">
    <name type="scientific">Microvirga aerilata</name>
    <dbReference type="NCBI Taxonomy" id="670292"/>
    <lineage>
        <taxon>Bacteria</taxon>
        <taxon>Pseudomonadati</taxon>
        <taxon>Pseudomonadota</taxon>
        <taxon>Alphaproteobacteria</taxon>
        <taxon>Hyphomicrobiales</taxon>
        <taxon>Methylobacteriaceae</taxon>
        <taxon>Microvirga</taxon>
    </lineage>
</organism>
<dbReference type="EMBL" id="JAEQMY010000168">
    <property type="protein sequence ID" value="MBL0408238.1"/>
    <property type="molecule type" value="Genomic_DNA"/>
</dbReference>